<organism evidence="1">
    <name type="scientific">Picea glauca</name>
    <name type="common">White spruce</name>
    <name type="synonym">Pinus glauca</name>
    <dbReference type="NCBI Taxonomy" id="3330"/>
    <lineage>
        <taxon>Eukaryota</taxon>
        <taxon>Viridiplantae</taxon>
        <taxon>Streptophyta</taxon>
        <taxon>Embryophyta</taxon>
        <taxon>Tracheophyta</taxon>
        <taxon>Spermatophyta</taxon>
        <taxon>Pinopsida</taxon>
        <taxon>Pinidae</taxon>
        <taxon>Conifers I</taxon>
        <taxon>Pinales</taxon>
        <taxon>Pinaceae</taxon>
        <taxon>Picea</taxon>
    </lineage>
</organism>
<dbReference type="EMBL" id="LKAM01000002">
    <property type="protein sequence ID" value="KUM49653.1"/>
    <property type="molecule type" value="Genomic_DNA"/>
</dbReference>
<comment type="caution">
    <text evidence="1">The sequence shown here is derived from an EMBL/GenBank/DDBJ whole genome shotgun (WGS) entry which is preliminary data.</text>
</comment>
<sequence>MGGEGVRLISAPTSLTRLHFRHFTSASALVRSHYGRGKGLEEGPPSCISNTELQDPTAESIEAGNPSLYKFSYKVKEHHFDRR</sequence>
<geneLocation type="mitochondrion" evidence="1"/>
<accession>A0A124GNR6</accession>
<name>A0A124GNR6_PICGL</name>
<gene>
    <name evidence="1" type="ORF">ABT39_MTgene2879</name>
</gene>
<keyword evidence="1" id="KW-0496">Mitochondrion</keyword>
<dbReference type="AlphaFoldDB" id="A0A124GNR6"/>
<protein>
    <submittedName>
        <fullName evidence="1">Uncharacterized protein</fullName>
    </submittedName>
</protein>
<evidence type="ECO:0000313" key="1">
    <source>
        <dbReference type="EMBL" id="KUM49653.1"/>
    </source>
</evidence>
<proteinExistence type="predicted"/>
<reference evidence="1" key="1">
    <citation type="journal article" date="2015" name="Genome Biol. Evol.">
        <title>Organellar Genomes of White Spruce (Picea glauca): Assembly and Annotation.</title>
        <authorList>
            <person name="Jackman S.D."/>
            <person name="Warren R.L."/>
            <person name="Gibb E.A."/>
            <person name="Vandervalk B.P."/>
            <person name="Mohamadi H."/>
            <person name="Chu J."/>
            <person name="Raymond A."/>
            <person name="Pleasance S."/>
            <person name="Coope R."/>
            <person name="Wildung M.R."/>
            <person name="Ritland C.E."/>
            <person name="Bousquet J."/>
            <person name="Jones S.J."/>
            <person name="Bohlmann J."/>
            <person name="Birol I."/>
        </authorList>
    </citation>
    <scope>NUCLEOTIDE SEQUENCE [LARGE SCALE GENOMIC DNA]</scope>
    <source>
        <tissue evidence="1">Flushing bud</tissue>
    </source>
</reference>